<accession>A0AAN6Q6E1</accession>
<dbReference type="EMBL" id="MU863626">
    <property type="protein sequence ID" value="KAK4104433.1"/>
    <property type="molecule type" value="Genomic_DNA"/>
</dbReference>
<organism evidence="1 2">
    <name type="scientific">Parathielavia hyrcaniae</name>
    <dbReference type="NCBI Taxonomy" id="113614"/>
    <lineage>
        <taxon>Eukaryota</taxon>
        <taxon>Fungi</taxon>
        <taxon>Dikarya</taxon>
        <taxon>Ascomycota</taxon>
        <taxon>Pezizomycotina</taxon>
        <taxon>Sordariomycetes</taxon>
        <taxon>Sordariomycetidae</taxon>
        <taxon>Sordariales</taxon>
        <taxon>Chaetomiaceae</taxon>
        <taxon>Parathielavia</taxon>
    </lineage>
</organism>
<sequence>MSQEDENPTPVFHAAFFSACSPLSAVNLGFHDRLLPPGTYAQSTVSLQNNTQNFNWQQPGEKEVIVLGSYVAEEVSRMYGSPRGTSKLDVEHVKFVPGYKHYL</sequence>
<comment type="caution">
    <text evidence="1">The sequence shown here is derived from an EMBL/GenBank/DDBJ whole genome shotgun (WGS) entry which is preliminary data.</text>
</comment>
<proteinExistence type="predicted"/>
<keyword evidence="2" id="KW-1185">Reference proteome</keyword>
<dbReference type="Proteomes" id="UP001305647">
    <property type="component" value="Unassembled WGS sequence"/>
</dbReference>
<reference evidence="1" key="2">
    <citation type="submission" date="2023-05" db="EMBL/GenBank/DDBJ databases">
        <authorList>
            <consortium name="Lawrence Berkeley National Laboratory"/>
            <person name="Steindorff A."/>
            <person name="Hensen N."/>
            <person name="Bonometti L."/>
            <person name="Westerberg I."/>
            <person name="Brannstrom I.O."/>
            <person name="Guillou S."/>
            <person name="Cros-Aarteil S."/>
            <person name="Calhoun S."/>
            <person name="Haridas S."/>
            <person name="Kuo A."/>
            <person name="Mondo S."/>
            <person name="Pangilinan J."/>
            <person name="Riley R."/>
            <person name="Labutti K."/>
            <person name="Andreopoulos B."/>
            <person name="Lipzen A."/>
            <person name="Chen C."/>
            <person name="Yanf M."/>
            <person name="Daum C."/>
            <person name="Ng V."/>
            <person name="Clum A."/>
            <person name="Ohm R."/>
            <person name="Martin F."/>
            <person name="Silar P."/>
            <person name="Natvig D."/>
            <person name="Lalanne C."/>
            <person name="Gautier V."/>
            <person name="Ament-Velasquez S.L."/>
            <person name="Kruys A."/>
            <person name="Hutchinson M.I."/>
            <person name="Powell A.J."/>
            <person name="Barry K."/>
            <person name="Miller A.N."/>
            <person name="Grigoriev I.V."/>
            <person name="Debuchy R."/>
            <person name="Gladieux P."/>
            <person name="Thoren M.H."/>
            <person name="Johannesson H."/>
        </authorList>
    </citation>
    <scope>NUCLEOTIDE SEQUENCE</scope>
    <source>
        <strain evidence="1">CBS 757.83</strain>
    </source>
</reference>
<dbReference type="AlphaFoldDB" id="A0AAN6Q6E1"/>
<protein>
    <submittedName>
        <fullName evidence="1">Uncharacterized protein</fullName>
    </submittedName>
</protein>
<name>A0AAN6Q6E1_9PEZI</name>
<gene>
    <name evidence="1" type="ORF">N658DRAFT_177714</name>
</gene>
<evidence type="ECO:0000313" key="1">
    <source>
        <dbReference type="EMBL" id="KAK4104433.1"/>
    </source>
</evidence>
<reference evidence="1" key="1">
    <citation type="journal article" date="2023" name="Mol. Phylogenet. Evol.">
        <title>Genome-scale phylogeny and comparative genomics of the fungal order Sordariales.</title>
        <authorList>
            <person name="Hensen N."/>
            <person name="Bonometti L."/>
            <person name="Westerberg I."/>
            <person name="Brannstrom I.O."/>
            <person name="Guillou S."/>
            <person name="Cros-Aarteil S."/>
            <person name="Calhoun S."/>
            <person name="Haridas S."/>
            <person name="Kuo A."/>
            <person name="Mondo S."/>
            <person name="Pangilinan J."/>
            <person name="Riley R."/>
            <person name="LaButti K."/>
            <person name="Andreopoulos B."/>
            <person name="Lipzen A."/>
            <person name="Chen C."/>
            <person name="Yan M."/>
            <person name="Daum C."/>
            <person name="Ng V."/>
            <person name="Clum A."/>
            <person name="Steindorff A."/>
            <person name="Ohm R.A."/>
            <person name="Martin F."/>
            <person name="Silar P."/>
            <person name="Natvig D.O."/>
            <person name="Lalanne C."/>
            <person name="Gautier V."/>
            <person name="Ament-Velasquez S.L."/>
            <person name="Kruys A."/>
            <person name="Hutchinson M.I."/>
            <person name="Powell A.J."/>
            <person name="Barry K."/>
            <person name="Miller A.N."/>
            <person name="Grigoriev I.V."/>
            <person name="Debuchy R."/>
            <person name="Gladieux P."/>
            <person name="Hiltunen Thoren M."/>
            <person name="Johannesson H."/>
        </authorList>
    </citation>
    <scope>NUCLEOTIDE SEQUENCE</scope>
    <source>
        <strain evidence="1">CBS 757.83</strain>
    </source>
</reference>
<evidence type="ECO:0000313" key="2">
    <source>
        <dbReference type="Proteomes" id="UP001305647"/>
    </source>
</evidence>